<feature type="repeat" description="TPR" evidence="4">
    <location>
        <begin position="206"/>
        <end position="239"/>
    </location>
</feature>
<evidence type="ECO:0000256" key="6">
    <source>
        <dbReference type="SAM" id="Phobius"/>
    </source>
</evidence>
<dbReference type="PROSITE" id="PS50005">
    <property type="entry name" value="TPR"/>
    <property type="match status" value="4"/>
</dbReference>
<reference evidence="7 8" key="1">
    <citation type="submission" date="2017-02" db="EMBL/GenBank/DDBJ databases">
        <authorList>
            <person name="Peterson S.W."/>
        </authorList>
    </citation>
    <scope>NUCLEOTIDE SEQUENCE [LARGE SCALE GENOMIC DNA]</scope>
    <source>
        <strain evidence="7 8">DSM 22323</strain>
    </source>
</reference>
<dbReference type="AlphaFoldDB" id="A0A1T5FKT4"/>
<dbReference type="Gene3D" id="1.25.40.10">
    <property type="entry name" value="Tetratricopeptide repeat domain"/>
    <property type="match status" value="2"/>
</dbReference>
<keyword evidence="6" id="KW-0812">Transmembrane</keyword>
<proteinExistence type="predicted"/>
<dbReference type="GO" id="GO:0005938">
    <property type="term" value="C:cell cortex"/>
    <property type="evidence" value="ECO:0007669"/>
    <property type="project" value="TreeGrafter"/>
</dbReference>
<keyword evidence="8" id="KW-1185">Reference proteome</keyword>
<keyword evidence="3" id="KW-0677">Repeat</keyword>
<dbReference type="EMBL" id="FUYZ01000007">
    <property type="protein sequence ID" value="SKB96834.1"/>
    <property type="molecule type" value="Genomic_DNA"/>
</dbReference>
<feature type="repeat" description="TPR" evidence="4">
    <location>
        <begin position="72"/>
        <end position="105"/>
    </location>
</feature>
<protein>
    <submittedName>
        <fullName evidence="7">Tetratricopeptide repeat-containing protein</fullName>
    </submittedName>
</protein>
<dbReference type="GO" id="GO:0001965">
    <property type="term" value="F:G-protein alpha-subunit binding"/>
    <property type="evidence" value="ECO:0007669"/>
    <property type="project" value="TreeGrafter"/>
</dbReference>
<evidence type="ECO:0000313" key="7">
    <source>
        <dbReference type="EMBL" id="SKB96834.1"/>
    </source>
</evidence>
<feature type="coiled-coil region" evidence="5">
    <location>
        <begin position="382"/>
        <end position="421"/>
    </location>
</feature>
<evidence type="ECO:0000256" key="4">
    <source>
        <dbReference type="PROSITE-ProRule" id="PRU00339"/>
    </source>
</evidence>
<evidence type="ECO:0000256" key="5">
    <source>
        <dbReference type="SAM" id="Coils"/>
    </source>
</evidence>
<sequence length="557" mass="64500">MLRYLLVILIFFSNLLFSLTGKQESTDPNVIEINKYLKKSDNFIKSNLDSALYYSKRADILIGKLPEGIEKIDVYKTLGSIYLAKGNYPASLEYYMKATSINDKLLQKSPKDPLLNKNKIELISLYGNLDQQQGDFQKALQHYAEADKLLKEQNVIAAKDVSFLQLKILNNTASVYIKQKNFKKGIVLFEKALKINETYNDKTLNGSLYNNIGICHMEEKEYALAIYYYEQALKIRQDLNDKRGIAQCYNNLGKCYALSKDYPRAETYFADALALGKDIGNPESMVNSLESLTALYDETGKYKEAYLNFSKMVKIKDSLFNEQSLRNVAQVEMKYALDKQKENFESDLALKEAQNTKQRFRAYLIAALLIGVLGILILWIYLQKSKIKNINLENEKLELERKNLSLERNKLKEDIAYQDREMTSKVMFLLKKNELINSISDQLIELKKSAAAQNQNRIQEMIMEMRQKKDNDVWTEFETHFTKVNPEFYSKLQKMFPDLTPNEKKLCAFLKLNLSTKEISAITYQSVNSIMVSRTRLRKKLNIQGEDTNLTNFLMQL</sequence>
<dbReference type="PANTHER" id="PTHR45954">
    <property type="entry name" value="LD33695P"/>
    <property type="match status" value="1"/>
</dbReference>
<dbReference type="STRING" id="619805.SAMN05660477_02111"/>
<dbReference type="GO" id="GO:0005092">
    <property type="term" value="F:GDP-dissociation inhibitor activity"/>
    <property type="evidence" value="ECO:0007669"/>
    <property type="project" value="TreeGrafter"/>
</dbReference>
<keyword evidence="6" id="KW-0472">Membrane</keyword>
<gene>
    <name evidence="7" type="ORF">SAMN05660477_02111</name>
</gene>
<dbReference type="SUPFAM" id="SSF46894">
    <property type="entry name" value="C-terminal effector domain of the bipartite response regulators"/>
    <property type="match status" value="1"/>
</dbReference>
<feature type="repeat" description="TPR" evidence="4">
    <location>
        <begin position="166"/>
        <end position="199"/>
    </location>
</feature>
<evidence type="ECO:0000256" key="2">
    <source>
        <dbReference type="ARBA" id="ARBA00022490"/>
    </source>
</evidence>
<evidence type="ECO:0000256" key="3">
    <source>
        <dbReference type="ARBA" id="ARBA00022737"/>
    </source>
</evidence>
<keyword evidence="4" id="KW-0802">TPR repeat</keyword>
<accession>A0A1T5FKT4</accession>
<keyword evidence="5" id="KW-0175">Coiled coil</keyword>
<dbReference type="Pfam" id="PF13181">
    <property type="entry name" value="TPR_8"/>
    <property type="match status" value="2"/>
</dbReference>
<dbReference type="Pfam" id="PF13424">
    <property type="entry name" value="TPR_12"/>
    <property type="match status" value="1"/>
</dbReference>
<dbReference type="SMART" id="SM00028">
    <property type="entry name" value="TPR"/>
    <property type="match status" value="6"/>
</dbReference>
<dbReference type="OrthoDB" id="1090267at2"/>
<dbReference type="Proteomes" id="UP000191112">
    <property type="component" value="Unassembled WGS sequence"/>
</dbReference>
<organism evidence="7 8">
    <name type="scientific">Soonwooa buanensis</name>
    <dbReference type="NCBI Taxonomy" id="619805"/>
    <lineage>
        <taxon>Bacteria</taxon>
        <taxon>Pseudomonadati</taxon>
        <taxon>Bacteroidota</taxon>
        <taxon>Flavobacteriia</taxon>
        <taxon>Flavobacteriales</taxon>
        <taxon>Weeksellaceae</taxon>
        <taxon>Chryseobacterium group</taxon>
        <taxon>Soonwooa</taxon>
    </lineage>
</organism>
<keyword evidence="6" id="KW-1133">Transmembrane helix</keyword>
<name>A0A1T5FKT4_9FLAO</name>
<dbReference type="InterPro" id="IPR052386">
    <property type="entry name" value="GPSM"/>
</dbReference>
<dbReference type="InterPro" id="IPR016032">
    <property type="entry name" value="Sig_transdc_resp-reg_C-effctor"/>
</dbReference>
<dbReference type="GO" id="GO:0003677">
    <property type="term" value="F:DNA binding"/>
    <property type="evidence" value="ECO:0007669"/>
    <property type="project" value="InterPro"/>
</dbReference>
<dbReference type="SUPFAM" id="SSF48452">
    <property type="entry name" value="TPR-like"/>
    <property type="match status" value="1"/>
</dbReference>
<keyword evidence="2" id="KW-0963">Cytoplasm</keyword>
<feature type="transmembrane region" description="Helical" evidence="6">
    <location>
        <begin position="360"/>
        <end position="382"/>
    </location>
</feature>
<feature type="repeat" description="TPR" evidence="4">
    <location>
        <begin position="246"/>
        <end position="279"/>
    </location>
</feature>
<dbReference type="PANTHER" id="PTHR45954:SF1">
    <property type="entry name" value="LD33695P"/>
    <property type="match status" value="1"/>
</dbReference>
<dbReference type="InterPro" id="IPR019734">
    <property type="entry name" value="TPR_rpt"/>
</dbReference>
<dbReference type="GO" id="GO:0006355">
    <property type="term" value="P:regulation of DNA-templated transcription"/>
    <property type="evidence" value="ECO:0007669"/>
    <property type="project" value="InterPro"/>
</dbReference>
<dbReference type="RefSeq" id="WP_079667333.1">
    <property type="nucleotide sequence ID" value="NZ_FUYZ01000007.1"/>
</dbReference>
<evidence type="ECO:0000256" key="1">
    <source>
        <dbReference type="ARBA" id="ARBA00004496"/>
    </source>
</evidence>
<dbReference type="InterPro" id="IPR011990">
    <property type="entry name" value="TPR-like_helical_dom_sf"/>
</dbReference>
<comment type="subcellular location">
    <subcellularLocation>
        <location evidence="1">Cytoplasm</location>
    </subcellularLocation>
</comment>
<evidence type="ECO:0000313" key="8">
    <source>
        <dbReference type="Proteomes" id="UP000191112"/>
    </source>
</evidence>